<comment type="caution">
    <text evidence="1">The sequence shown here is derived from an EMBL/GenBank/DDBJ whole genome shotgun (WGS) entry which is preliminary data.</text>
</comment>
<dbReference type="AlphaFoldDB" id="A0A9P3GDR0"/>
<reference evidence="1 2" key="1">
    <citation type="submission" date="2021-08" db="EMBL/GenBank/DDBJ databases">
        <title>Draft Genome Sequence of Phanerochaete sordida strain YK-624.</title>
        <authorList>
            <person name="Mori T."/>
            <person name="Dohra H."/>
            <person name="Suzuki T."/>
            <person name="Kawagishi H."/>
            <person name="Hirai H."/>
        </authorList>
    </citation>
    <scope>NUCLEOTIDE SEQUENCE [LARGE SCALE GENOMIC DNA]</scope>
    <source>
        <strain evidence="1 2">YK-624</strain>
    </source>
</reference>
<organism evidence="1 2">
    <name type="scientific">Phanerochaete sordida</name>
    <dbReference type="NCBI Taxonomy" id="48140"/>
    <lineage>
        <taxon>Eukaryota</taxon>
        <taxon>Fungi</taxon>
        <taxon>Dikarya</taxon>
        <taxon>Basidiomycota</taxon>
        <taxon>Agaricomycotina</taxon>
        <taxon>Agaricomycetes</taxon>
        <taxon>Polyporales</taxon>
        <taxon>Phanerochaetaceae</taxon>
        <taxon>Phanerochaete</taxon>
    </lineage>
</organism>
<sequence>MWLVTARLCRLQSSIAYDDPHQVPLASTSTAPEQPCHTRDDYLREIPCFAHEYVVQKIPVARLPERHKGTEEHSGTAAVELYVVMFDDVRSIRTAVPQQLSVADYQATLEAHRLITAAVHNAAMHSPWK</sequence>
<protein>
    <submittedName>
        <fullName evidence="1">Uncharacterized protein</fullName>
    </submittedName>
</protein>
<proteinExistence type="predicted"/>
<dbReference type="EMBL" id="BPQB01000026">
    <property type="protein sequence ID" value="GJE92474.1"/>
    <property type="molecule type" value="Genomic_DNA"/>
</dbReference>
<dbReference type="Proteomes" id="UP000703269">
    <property type="component" value="Unassembled WGS sequence"/>
</dbReference>
<keyword evidence="2" id="KW-1185">Reference proteome</keyword>
<evidence type="ECO:0000313" key="1">
    <source>
        <dbReference type="EMBL" id="GJE92474.1"/>
    </source>
</evidence>
<evidence type="ECO:0000313" key="2">
    <source>
        <dbReference type="Proteomes" id="UP000703269"/>
    </source>
</evidence>
<gene>
    <name evidence="1" type="ORF">PsYK624_086280</name>
</gene>
<name>A0A9P3GDR0_9APHY</name>
<accession>A0A9P3GDR0</accession>